<evidence type="ECO:0000313" key="13">
    <source>
        <dbReference type="Proteomes" id="UP000074914"/>
    </source>
</evidence>
<keyword evidence="13" id="KW-1185">Reference proteome</keyword>
<sequence>MSLSNPAGGKRRSLFMGAAVMVAAICAAAIYWLAPASTAAGVAAAAPPAAAAAMPTVAPAVTIAAAGADPATPAWPQMLQGTAAPLLPVNLQGRLERKRDVRDFFDYFLTAQSVLNPRQLDALVGQQIKLQLGGKPAAGEAAALWENYRAYLAALTQLAAVPGNISPAVAAGGATAGISAVDAASLQSFVEQRAGLRRRFLAEWSGPFFGEEDQAMLAFVARARIAQDKTLSEAERKRRLQEIAQNLPPGERAVEQQEQRQQQWFAAVDRIRQQNLSPEAMRTQVAELKGAEFADRFVVQEQQNRAWQASYEQYAAQRDQVQAQGLAPQDQEAQLVQLRAKFFPKPGDALHASGLDQIAQARH</sequence>
<evidence type="ECO:0000256" key="8">
    <source>
        <dbReference type="ARBA" id="ARBA00023098"/>
    </source>
</evidence>
<dbReference type="EMBL" id="CP013236">
    <property type="protein sequence ID" value="AMP14835.1"/>
    <property type="molecule type" value="Genomic_DNA"/>
</dbReference>
<evidence type="ECO:0000256" key="5">
    <source>
        <dbReference type="ARBA" id="ARBA00022692"/>
    </source>
</evidence>
<reference evidence="12 13" key="1">
    <citation type="submission" date="2015-11" db="EMBL/GenBank/DDBJ databases">
        <title>Exploring the genomic traits of fungus-feeding bacterial genus Collimonas.</title>
        <authorList>
            <person name="Song C."/>
            <person name="Schmidt R."/>
            <person name="de Jager V."/>
            <person name="Krzyzanowska D."/>
            <person name="Jongedijk E."/>
            <person name="Cankar K."/>
            <person name="Beekwilder J."/>
            <person name="van Veen A."/>
            <person name="de Boer W."/>
            <person name="van Veen J.A."/>
            <person name="Garbeva P."/>
        </authorList>
    </citation>
    <scope>NUCLEOTIDE SEQUENCE [LARGE SCALE GENOMIC DNA]</scope>
    <source>
        <strain evidence="12 13">Ter291</strain>
    </source>
</reference>
<organism evidence="12 13">
    <name type="scientific">Collimonas pratensis</name>
    <dbReference type="NCBI Taxonomy" id="279113"/>
    <lineage>
        <taxon>Bacteria</taxon>
        <taxon>Pseudomonadati</taxon>
        <taxon>Pseudomonadota</taxon>
        <taxon>Betaproteobacteria</taxon>
        <taxon>Burkholderiales</taxon>
        <taxon>Oxalobacteraceae</taxon>
        <taxon>Collimonas</taxon>
    </lineage>
</organism>
<comment type="similarity">
    <text evidence="2 11">Belongs to the lipase chaperone family.</text>
</comment>
<dbReference type="HAMAP" id="MF_00790">
    <property type="entry name" value="Lipase_chap"/>
    <property type="match status" value="1"/>
</dbReference>
<gene>
    <name evidence="11 12" type="primary">lifO</name>
    <name evidence="12" type="ORF">CPter291_2578</name>
</gene>
<evidence type="ECO:0000256" key="11">
    <source>
        <dbReference type="HAMAP-Rule" id="MF_00790"/>
    </source>
</evidence>
<comment type="subcellular location">
    <subcellularLocation>
        <location evidence="1">Cell inner membrane</location>
        <topology evidence="1">Single-pass membrane protein</topology>
        <orientation evidence="1">Periplasmic side</orientation>
    </subcellularLocation>
</comment>
<evidence type="ECO:0000256" key="2">
    <source>
        <dbReference type="ARBA" id="ARBA00010358"/>
    </source>
</evidence>
<evidence type="ECO:0000256" key="3">
    <source>
        <dbReference type="ARBA" id="ARBA00022475"/>
    </source>
</evidence>
<evidence type="ECO:0000256" key="4">
    <source>
        <dbReference type="ARBA" id="ARBA00022519"/>
    </source>
</evidence>
<dbReference type="Pfam" id="PF03280">
    <property type="entry name" value="Lipase_chap"/>
    <property type="match status" value="1"/>
</dbReference>
<evidence type="ECO:0000256" key="7">
    <source>
        <dbReference type="ARBA" id="ARBA00022989"/>
    </source>
</evidence>
<keyword evidence="5 11" id="KW-0812">Transmembrane</keyword>
<dbReference type="InterPro" id="IPR004961">
    <property type="entry name" value="Lipase_chaperone"/>
</dbReference>
<keyword evidence="9 11" id="KW-0472">Membrane</keyword>
<evidence type="ECO:0000256" key="6">
    <source>
        <dbReference type="ARBA" id="ARBA00022963"/>
    </source>
</evidence>
<dbReference type="SUPFAM" id="SSF158855">
    <property type="entry name" value="Lipase chaperone-like"/>
    <property type="match status" value="1"/>
</dbReference>
<evidence type="ECO:0000256" key="1">
    <source>
        <dbReference type="ARBA" id="ARBA00004383"/>
    </source>
</evidence>
<protein>
    <recommendedName>
        <fullName evidence="11">Lipase chaperone</fullName>
    </recommendedName>
    <alternativeName>
        <fullName evidence="11">Lipase activator protein</fullName>
    </alternativeName>
    <alternativeName>
        <fullName evidence="11">Lipase foldase</fullName>
    </alternativeName>
    <alternativeName>
        <fullName evidence="11">Lipase helper protein</fullName>
    </alternativeName>
    <alternativeName>
        <fullName evidence="11">Lipase modulator</fullName>
    </alternativeName>
</protein>
<evidence type="ECO:0000256" key="10">
    <source>
        <dbReference type="ARBA" id="ARBA00023186"/>
    </source>
</evidence>
<keyword evidence="7 11" id="KW-1133">Transmembrane helix</keyword>
<name>A0ABM5Z7L7_9BURK</name>
<proteinExistence type="inferred from homology"/>
<dbReference type="Proteomes" id="UP000074914">
    <property type="component" value="Chromosome"/>
</dbReference>
<evidence type="ECO:0000313" key="12">
    <source>
        <dbReference type="EMBL" id="AMP14835.1"/>
    </source>
</evidence>
<accession>A0ABM5Z7L7</accession>
<keyword evidence="4 11" id="KW-0997">Cell inner membrane</keyword>
<comment type="function">
    <text evidence="11">May be involved in the folding of the extracellular lipase during its passage through the periplasm.</text>
</comment>
<dbReference type="RefSeq" id="WP_062115383.1">
    <property type="nucleotide sequence ID" value="NZ_CP013236.1"/>
</dbReference>
<evidence type="ECO:0000256" key="9">
    <source>
        <dbReference type="ARBA" id="ARBA00023136"/>
    </source>
</evidence>
<keyword evidence="10 11" id="KW-0143">Chaperone</keyword>
<keyword evidence="6 11" id="KW-0442">Lipid degradation</keyword>
<dbReference type="InterPro" id="IPR006311">
    <property type="entry name" value="TAT_signal"/>
</dbReference>
<dbReference type="PROSITE" id="PS51318">
    <property type="entry name" value="TAT"/>
    <property type="match status" value="1"/>
</dbReference>
<keyword evidence="8 11" id="KW-0443">Lipid metabolism</keyword>
<keyword evidence="3 11" id="KW-1003">Cell membrane</keyword>